<gene>
    <name evidence="1" type="ORF">OH818_24290</name>
</gene>
<proteinExistence type="predicted"/>
<evidence type="ECO:0000313" key="2">
    <source>
        <dbReference type="Proteomes" id="UP001164020"/>
    </source>
</evidence>
<dbReference type="RefSeq" id="WP_187391764.1">
    <property type="nucleotide sequence ID" value="NZ_CP114029.1"/>
</dbReference>
<dbReference type="EMBL" id="CP114029">
    <property type="protein sequence ID" value="WAP68408.1"/>
    <property type="molecule type" value="Genomic_DNA"/>
</dbReference>
<reference evidence="1" key="1">
    <citation type="submission" date="2022-12" db="EMBL/GenBank/DDBJ databases">
        <title>Jiella pelagia sp. nov., isolated from phosphonate enriched culture of Northwest Pacific surface seawater.</title>
        <authorList>
            <person name="Shin D.Y."/>
            <person name="Hwang C.Y."/>
        </authorList>
    </citation>
    <scope>NUCLEOTIDE SEQUENCE</scope>
    <source>
        <strain evidence="1">HL-NP1</strain>
    </source>
</reference>
<evidence type="ECO:0000313" key="1">
    <source>
        <dbReference type="EMBL" id="WAP68408.1"/>
    </source>
</evidence>
<keyword evidence="2" id="KW-1185">Reference proteome</keyword>
<name>A0ABY7BYB0_9HYPH</name>
<accession>A0ABY7BYB0</accession>
<organism evidence="1 2">
    <name type="scientific">Jiella pelagia</name>
    <dbReference type="NCBI Taxonomy" id="2986949"/>
    <lineage>
        <taxon>Bacteria</taxon>
        <taxon>Pseudomonadati</taxon>
        <taxon>Pseudomonadota</taxon>
        <taxon>Alphaproteobacteria</taxon>
        <taxon>Hyphomicrobiales</taxon>
        <taxon>Aurantimonadaceae</taxon>
        <taxon>Jiella</taxon>
    </lineage>
</organism>
<dbReference type="Proteomes" id="UP001164020">
    <property type="component" value="Chromosome"/>
</dbReference>
<protein>
    <submittedName>
        <fullName evidence="1">Uncharacterized protein</fullName>
    </submittedName>
</protein>
<sequence>MATADVVLERSHPRATRRIIMASRTTYRKMVQNLRWAAGHNIFAASLAAGFLALCGVRLTLAVDAVPTSASKVALAIDTQLLKRIKL</sequence>